<accession>A0A9P0J7C6</accession>
<dbReference type="PANTHER" id="PTHR21549">
    <property type="entry name" value="MUTATED IN BLADDER CANCER 1"/>
    <property type="match status" value="1"/>
</dbReference>
<evidence type="ECO:0000256" key="1">
    <source>
        <dbReference type="ARBA" id="ARBA00023054"/>
    </source>
</evidence>
<organism evidence="2 3">
    <name type="scientific">Aphis gossypii</name>
    <name type="common">Cotton aphid</name>
    <dbReference type="NCBI Taxonomy" id="80765"/>
    <lineage>
        <taxon>Eukaryota</taxon>
        <taxon>Metazoa</taxon>
        <taxon>Ecdysozoa</taxon>
        <taxon>Arthropoda</taxon>
        <taxon>Hexapoda</taxon>
        <taxon>Insecta</taxon>
        <taxon>Pterygota</taxon>
        <taxon>Neoptera</taxon>
        <taxon>Paraneoptera</taxon>
        <taxon>Hemiptera</taxon>
        <taxon>Sternorrhyncha</taxon>
        <taxon>Aphidomorpha</taxon>
        <taxon>Aphidoidea</taxon>
        <taxon>Aphididae</taxon>
        <taxon>Aphidini</taxon>
        <taxon>Aphis</taxon>
        <taxon>Aphis</taxon>
    </lineage>
</organism>
<keyword evidence="3" id="KW-1185">Reference proteome</keyword>
<reference evidence="2" key="1">
    <citation type="submission" date="2022-02" db="EMBL/GenBank/DDBJ databases">
        <authorList>
            <person name="King R."/>
        </authorList>
    </citation>
    <scope>NUCLEOTIDE SEQUENCE</scope>
</reference>
<dbReference type="EMBL" id="OU899035">
    <property type="protein sequence ID" value="CAH1726183.1"/>
    <property type="molecule type" value="Genomic_DNA"/>
</dbReference>
<keyword evidence="1" id="KW-0175">Coiled coil</keyword>
<dbReference type="InterPro" id="IPR039902">
    <property type="entry name" value="CCDC148/CCDC112"/>
</dbReference>
<dbReference type="Proteomes" id="UP001154329">
    <property type="component" value="Chromosome 2"/>
</dbReference>
<name>A0A9P0J7C6_APHGO</name>
<gene>
    <name evidence="2" type="ORF">APHIGO_LOCUS7115</name>
</gene>
<protein>
    <submittedName>
        <fullName evidence="2">Uncharacterized protein</fullName>
    </submittedName>
</protein>
<evidence type="ECO:0000313" key="3">
    <source>
        <dbReference type="Proteomes" id="UP001154329"/>
    </source>
</evidence>
<reference evidence="2" key="2">
    <citation type="submission" date="2022-10" db="EMBL/GenBank/DDBJ databases">
        <authorList>
            <consortium name="ENA_rothamsted_submissions"/>
            <consortium name="culmorum"/>
            <person name="King R."/>
        </authorList>
    </citation>
    <scope>NUCLEOTIDE SEQUENCE</scope>
</reference>
<proteinExistence type="predicted"/>
<evidence type="ECO:0000313" key="2">
    <source>
        <dbReference type="EMBL" id="CAH1726183.1"/>
    </source>
</evidence>
<dbReference type="AlphaFoldDB" id="A0A9P0J7C6"/>
<sequence>MSWSDDRAVDTVHWKILKNHLKPNVWPTSRELLKYKQELDTSRHADLNQLASSVQEMKKKLSYLKKTALDVNKIKIVGFDNFRNDIKTFESKLSKLKEGCSKKLREENLKQSAMFEEIERVKQLALQDVVSKPHVDTISKKKKEIKTIKRVPISKNTYSSKEIADFYDFCERNYGLTGGWSSKDHETFLKIRSKHTDDVDFINHVVQSMPHITEHAAREHENWFVKFEELKTKQKEAIMKWKKEKKNVIMPDYNTNSCEILRKDTDNDPEITQKFSSDNWEKQKNVNDNINKSQIEIIESKTLDNCEKTLLKRFREKDKRYVESKKTNKERLERQRKLDQFTIVTMHGNPEKCDEIESLEKLPNVHLSIYGVHNQDVYVYNIQTYKYIY</sequence>
<dbReference type="PANTHER" id="PTHR21549:SF0">
    <property type="entry name" value="COILED-COIL DOMAIN-CONTAINING PROTEIN 112"/>
    <property type="match status" value="1"/>
</dbReference>